<dbReference type="AlphaFoldDB" id="A0A9W2YGQ8"/>
<dbReference type="InterPro" id="IPR057299">
    <property type="entry name" value="RNF34_RFFL_SAP"/>
</dbReference>
<evidence type="ECO:0000259" key="8">
    <source>
        <dbReference type="PROSITE" id="PS50178"/>
    </source>
</evidence>
<feature type="compositionally biased region" description="Low complexity" evidence="6">
    <location>
        <begin position="183"/>
        <end position="196"/>
    </location>
</feature>
<dbReference type="GeneID" id="106052327"/>
<dbReference type="Gene3D" id="3.30.40.10">
    <property type="entry name" value="Zinc/RING finger domain, C3HC4 (zinc finger)"/>
    <property type="match status" value="1"/>
</dbReference>
<keyword evidence="2" id="KW-0479">Metal-binding</keyword>
<keyword evidence="3 5" id="KW-0863">Zinc-finger</keyword>
<evidence type="ECO:0000313" key="10">
    <source>
        <dbReference type="RefSeq" id="XP_055861893.1"/>
    </source>
</evidence>
<evidence type="ECO:0000256" key="6">
    <source>
        <dbReference type="SAM" id="MobiDB-lite"/>
    </source>
</evidence>
<sequence>MGAGAISGHTRDSETSSSTQKEQTSQFSSQSILATKSQMKMSCEMCSVNFSIFKRKKFCQECRRHFCSNCLPKPPSNSILGRQCNKCKLLMSGHFSRDDLQSWKVKDMTCFLNARNISTKDCREKHDLIELVLTQFCTQPRLSLQDQEEHQNLVKRMAAHVHNVNHSNEPTINGGEGPSTQTEPAPADSSVSDSSSVPPPVEPRERLSDGVFEITAERLEELLRESVERIREVLGRPDEASQQEEPPAAAIRRMHLNDLNTLSDIEDLSIRQLKELLVNNFVDYRGCCEKPELIERVKRLWNDHQANKTKAERLHKEDELAYYGTVSQPEQQDAKDLPLQSPEVSQSCSSENPSADTAAMNENSSFKSAADASKPQADDSLCHICMDALVDCILLECGHMVTCTQCGKRLADCPICRQYIVRVVRVFRS</sequence>
<dbReference type="InterPro" id="IPR013083">
    <property type="entry name" value="Znf_RING/FYVE/PHD"/>
</dbReference>
<dbReference type="Pfam" id="PF23632">
    <property type="entry name" value="SAP_RNF34_RFFL"/>
    <property type="match status" value="1"/>
</dbReference>
<evidence type="ECO:0000313" key="9">
    <source>
        <dbReference type="Proteomes" id="UP001165740"/>
    </source>
</evidence>
<dbReference type="RefSeq" id="XP_055861893.1">
    <property type="nucleotide sequence ID" value="XM_056005918.1"/>
</dbReference>
<gene>
    <name evidence="10" type="primary">LOC106052327</name>
</gene>
<dbReference type="GO" id="GO:0070936">
    <property type="term" value="P:protein K48-linked ubiquitination"/>
    <property type="evidence" value="ECO:0007669"/>
    <property type="project" value="TreeGrafter"/>
</dbReference>
<organism evidence="9 10">
    <name type="scientific">Biomphalaria glabrata</name>
    <name type="common">Bloodfluke planorb</name>
    <name type="synonym">Freshwater snail</name>
    <dbReference type="NCBI Taxonomy" id="6526"/>
    <lineage>
        <taxon>Eukaryota</taxon>
        <taxon>Metazoa</taxon>
        <taxon>Spiralia</taxon>
        <taxon>Lophotrochozoa</taxon>
        <taxon>Mollusca</taxon>
        <taxon>Gastropoda</taxon>
        <taxon>Heterobranchia</taxon>
        <taxon>Euthyneura</taxon>
        <taxon>Panpulmonata</taxon>
        <taxon>Hygrophila</taxon>
        <taxon>Lymnaeoidea</taxon>
        <taxon>Planorbidae</taxon>
        <taxon>Biomphalaria</taxon>
    </lineage>
</organism>
<feature type="region of interest" description="Disordered" evidence="6">
    <location>
        <begin position="327"/>
        <end position="370"/>
    </location>
</feature>
<evidence type="ECO:0000256" key="2">
    <source>
        <dbReference type="ARBA" id="ARBA00022723"/>
    </source>
</evidence>
<keyword evidence="9" id="KW-1185">Reference proteome</keyword>
<evidence type="ECO:0000256" key="5">
    <source>
        <dbReference type="PROSITE-ProRule" id="PRU00175"/>
    </source>
</evidence>
<evidence type="ECO:0000256" key="4">
    <source>
        <dbReference type="ARBA" id="ARBA00022833"/>
    </source>
</evidence>
<dbReference type="InterPro" id="IPR001841">
    <property type="entry name" value="Znf_RING"/>
</dbReference>
<dbReference type="Gene3D" id="1.10.720.30">
    <property type="entry name" value="SAP domain"/>
    <property type="match status" value="1"/>
</dbReference>
<dbReference type="PANTHER" id="PTHR14879">
    <property type="entry name" value="CASPASE REGULATOR, RING FINGER DOMAIN-CONTAINING"/>
    <property type="match status" value="1"/>
</dbReference>
<evidence type="ECO:0000256" key="1">
    <source>
        <dbReference type="ARBA" id="ARBA00004202"/>
    </source>
</evidence>
<feature type="compositionally biased region" description="Low complexity" evidence="6">
    <location>
        <begin position="15"/>
        <end position="30"/>
    </location>
</feature>
<dbReference type="CDD" id="cd15750">
    <property type="entry name" value="FYVE_CARP"/>
    <property type="match status" value="1"/>
</dbReference>
<accession>A0A9W2YGQ8</accession>
<dbReference type="PANTHER" id="PTHR14879:SF15">
    <property type="entry name" value="E3 UBIQUITIN-PROTEIN LIGASE RIFIFYLIN-LIKE PROTEIN"/>
    <property type="match status" value="1"/>
</dbReference>
<dbReference type="InterPro" id="IPR051728">
    <property type="entry name" value="RING-FYVE_E3_ubiquitin-ligase"/>
</dbReference>
<feature type="region of interest" description="Disordered" evidence="6">
    <location>
        <begin position="165"/>
        <end position="207"/>
    </location>
</feature>
<dbReference type="GO" id="GO:0005737">
    <property type="term" value="C:cytoplasm"/>
    <property type="evidence" value="ECO:0007669"/>
    <property type="project" value="TreeGrafter"/>
</dbReference>
<dbReference type="InterPro" id="IPR011011">
    <property type="entry name" value="Znf_FYVE_PHD"/>
</dbReference>
<dbReference type="OMA" id="LCHICMD"/>
<dbReference type="SUPFAM" id="SSF57903">
    <property type="entry name" value="FYVE/PHD zinc finger"/>
    <property type="match status" value="1"/>
</dbReference>
<proteinExistence type="predicted"/>
<feature type="domain" description="FYVE-type" evidence="8">
    <location>
        <begin position="43"/>
        <end position="92"/>
    </location>
</feature>
<dbReference type="OrthoDB" id="3045089at2759"/>
<dbReference type="GO" id="GO:0061630">
    <property type="term" value="F:ubiquitin protein ligase activity"/>
    <property type="evidence" value="ECO:0007669"/>
    <property type="project" value="TreeGrafter"/>
</dbReference>
<comment type="subcellular location">
    <subcellularLocation>
        <location evidence="1">Cell membrane</location>
        <topology evidence="1">Peripheral membrane protein</topology>
    </subcellularLocation>
</comment>
<dbReference type="GO" id="GO:0008270">
    <property type="term" value="F:zinc ion binding"/>
    <property type="evidence" value="ECO:0007669"/>
    <property type="project" value="UniProtKB-KW"/>
</dbReference>
<feature type="region of interest" description="Disordered" evidence="6">
    <location>
        <begin position="1"/>
        <end position="30"/>
    </location>
</feature>
<dbReference type="GO" id="GO:0005886">
    <property type="term" value="C:plasma membrane"/>
    <property type="evidence" value="ECO:0007669"/>
    <property type="project" value="UniProtKB-SubCell"/>
</dbReference>
<feature type="compositionally biased region" description="Polar residues" evidence="6">
    <location>
        <begin position="342"/>
        <end position="367"/>
    </location>
</feature>
<dbReference type="Pfam" id="PF22968">
    <property type="entry name" value="RNF34L-like_3rd"/>
    <property type="match status" value="1"/>
</dbReference>
<dbReference type="PROSITE" id="PS50089">
    <property type="entry name" value="ZF_RING_2"/>
    <property type="match status" value="1"/>
</dbReference>
<dbReference type="SMART" id="SM00184">
    <property type="entry name" value="RING"/>
    <property type="match status" value="2"/>
</dbReference>
<feature type="domain" description="RING-type" evidence="7">
    <location>
        <begin position="382"/>
        <end position="417"/>
    </location>
</feature>
<dbReference type="GO" id="GO:1902042">
    <property type="term" value="P:negative regulation of extrinsic apoptotic signaling pathway via death domain receptors"/>
    <property type="evidence" value="ECO:0007669"/>
    <property type="project" value="TreeGrafter"/>
</dbReference>
<reference evidence="10" key="1">
    <citation type="submission" date="2025-08" db="UniProtKB">
        <authorList>
            <consortium name="RefSeq"/>
        </authorList>
    </citation>
    <scope>IDENTIFICATION</scope>
</reference>
<evidence type="ECO:0000256" key="3">
    <source>
        <dbReference type="ARBA" id="ARBA00022771"/>
    </source>
</evidence>
<dbReference type="FunFam" id="3.30.40.10:FF:000110">
    <property type="entry name" value="E3 ubiquitin-protein ligase RNF34 isoform X1"/>
    <property type="match status" value="1"/>
</dbReference>
<dbReference type="GO" id="GO:0043161">
    <property type="term" value="P:proteasome-mediated ubiquitin-dependent protein catabolic process"/>
    <property type="evidence" value="ECO:0007669"/>
    <property type="project" value="TreeGrafter"/>
</dbReference>
<dbReference type="InterPro" id="IPR055111">
    <property type="entry name" value="RNF34_RFFL_HeH"/>
</dbReference>
<keyword evidence="4" id="KW-0862">Zinc</keyword>
<dbReference type="Pfam" id="PF13920">
    <property type="entry name" value="zf-C3HC4_3"/>
    <property type="match status" value="1"/>
</dbReference>
<dbReference type="SUPFAM" id="SSF57850">
    <property type="entry name" value="RING/U-box"/>
    <property type="match status" value="1"/>
</dbReference>
<dbReference type="InterPro" id="IPR036361">
    <property type="entry name" value="SAP_dom_sf"/>
</dbReference>
<dbReference type="PROSITE" id="PS50178">
    <property type="entry name" value="ZF_FYVE"/>
    <property type="match status" value="1"/>
</dbReference>
<dbReference type="SUPFAM" id="SSF68906">
    <property type="entry name" value="SAP domain"/>
    <property type="match status" value="1"/>
</dbReference>
<name>A0A9W2YGQ8_BIOGL</name>
<evidence type="ECO:0000259" key="7">
    <source>
        <dbReference type="PROSITE" id="PS50089"/>
    </source>
</evidence>
<dbReference type="Gene3D" id="1.10.720.140">
    <property type="match status" value="1"/>
</dbReference>
<dbReference type="Proteomes" id="UP001165740">
    <property type="component" value="Chromosome 12"/>
</dbReference>
<protein>
    <submittedName>
        <fullName evidence="10">E3 ubiquitin-protein ligase RNF34-like</fullName>
    </submittedName>
</protein>
<dbReference type="CDD" id="cd16500">
    <property type="entry name" value="RING-HC_CARP"/>
    <property type="match status" value="1"/>
</dbReference>
<dbReference type="InterPro" id="IPR017455">
    <property type="entry name" value="Znf_FYVE-rel"/>
</dbReference>